<dbReference type="AlphaFoldDB" id="A0A9Q8USM0"/>
<dbReference type="RefSeq" id="XP_047765288.1">
    <property type="nucleotide sequence ID" value="XM_047910565.1"/>
</dbReference>
<dbReference type="GO" id="GO:0015677">
    <property type="term" value="P:copper ion import"/>
    <property type="evidence" value="ECO:0007669"/>
    <property type="project" value="TreeGrafter"/>
</dbReference>
<feature type="transmembrane region" description="Helical" evidence="2">
    <location>
        <begin position="194"/>
        <end position="214"/>
    </location>
</feature>
<dbReference type="GO" id="GO:0000293">
    <property type="term" value="F:ferric-chelate reductase activity"/>
    <property type="evidence" value="ECO:0007669"/>
    <property type="project" value="TreeGrafter"/>
</dbReference>
<feature type="transmembrane region" description="Helical" evidence="2">
    <location>
        <begin position="94"/>
        <end position="115"/>
    </location>
</feature>
<name>A0A9Q8USM0_PASFU</name>
<gene>
    <name evidence="3" type="ORF">CLAFUR5_11417</name>
</gene>
<dbReference type="PANTHER" id="PTHR32361:SF9">
    <property type="entry name" value="FERRIC REDUCTASE TRANSMEMBRANE COMPONENT 3-RELATED"/>
    <property type="match status" value="1"/>
</dbReference>
<reference evidence="3" key="1">
    <citation type="submission" date="2021-12" db="EMBL/GenBank/DDBJ databases">
        <authorList>
            <person name="Zaccaron A."/>
            <person name="Stergiopoulos I."/>
        </authorList>
    </citation>
    <scope>NUCLEOTIDE SEQUENCE</scope>
    <source>
        <strain evidence="3">Race5_Kim</strain>
    </source>
</reference>
<reference evidence="3" key="2">
    <citation type="journal article" date="2022" name="Microb. Genom.">
        <title>A chromosome-scale genome assembly of the tomato pathogen Cladosporium fulvum reveals a compartmentalized genome architecture and the presence of a dispensable chromosome.</title>
        <authorList>
            <person name="Zaccaron A.Z."/>
            <person name="Chen L.H."/>
            <person name="Samaras A."/>
            <person name="Stergiopoulos I."/>
        </authorList>
    </citation>
    <scope>NUCLEOTIDE SEQUENCE</scope>
    <source>
        <strain evidence="3">Race5_Kim</strain>
    </source>
</reference>
<dbReference type="EMBL" id="CP090170">
    <property type="protein sequence ID" value="UJO20922.1"/>
    <property type="molecule type" value="Genomic_DNA"/>
</dbReference>
<dbReference type="GO" id="GO:0006826">
    <property type="term" value="P:iron ion transport"/>
    <property type="evidence" value="ECO:0007669"/>
    <property type="project" value="TreeGrafter"/>
</dbReference>
<dbReference type="GeneID" id="71991295"/>
<dbReference type="GO" id="GO:0005886">
    <property type="term" value="C:plasma membrane"/>
    <property type="evidence" value="ECO:0007669"/>
    <property type="project" value="TreeGrafter"/>
</dbReference>
<dbReference type="Proteomes" id="UP000756132">
    <property type="component" value="Chromosome 8"/>
</dbReference>
<proteinExistence type="predicted"/>
<organism evidence="3 4">
    <name type="scientific">Passalora fulva</name>
    <name type="common">Tomato leaf mold</name>
    <name type="synonym">Cladosporium fulvum</name>
    <dbReference type="NCBI Taxonomy" id="5499"/>
    <lineage>
        <taxon>Eukaryota</taxon>
        <taxon>Fungi</taxon>
        <taxon>Dikarya</taxon>
        <taxon>Ascomycota</taxon>
        <taxon>Pezizomycotina</taxon>
        <taxon>Dothideomycetes</taxon>
        <taxon>Dothideomycetidae</taxon>
        <taxon>Mycosphaerellales</taxon>
        <taxon>Mycosphaerellaceae</taxon>
        <taxon>Fulvia</taxon>
    </lineage>
</organism>
<sequence>MRCEYAKLKTSQLETWWEGATPAEPATAVNGKKVLATPKWAYTEALDKINGTVTQVIEPGHALSTTTLVDDTAYRFQLVANESEVPAVKAQARYGFALMLVLMLFPILTTCATFIPGVRPVINWARLHLVYPPLFGRRHMQLHPWFFGNVPTLGQSIYIFLGFALTVIFMGPSYKFAGWPNSVGPNVYDAVLNWVMRRTGLLGCAILAVVFMFAGRNSPVLYLSE</sequence>
<keyword evidence="2" id="KW-0812">Transmembrane</keyword>
<keyword evidence="2" id="KW-0472">Membrane</keyword>
<dbReference type="OMA" id="WETEITG"/>
<dbReference type="InterPro" id="IPR051410">
    <property type="entry name" value="Ferric/Cupric_Reductase"/>
</dbReference>
<keyword evidence="4" id="KW-1185">Reference proteome</keyword>
<protein>
    <submittedName>
        <fullName evidence="3">Uncharacterized protein</fullName>
    </submittedName>
</protein>
<keyword evidence="1" id="KW-0813">Transport</keyword>
<dbReference type="PANTHER" id="PTHR32361">
    <property type="entry name" value="FERRIC/CUPRIC REDUCTASE TRANSMEMBRANE COMPONENT"/>
    <property type="match status" value="1"/>
</dbReference>
<dbReference type="KEGG" id="ffu:CLAFUR5_11417"/>
<evidence type="ECO:0000256" key="2">
    <source>
        <dbReference type="SAM" id="Phobius"/>
    </source>
</evidence>
<evidence type="ECO:0000256" key="1">
    <source>
        <dbReference type="ARBA" id="ARBA00022448"/>
    </source>
</evidence>
<feature type="transmembrane region" description="Helical" evidence="2">
    <location>
        <begin position="157"/>
        <end position="174"/>
    </location>
</feature>
<accession>A0A9Q8USM0</accession>
<dbReference type="GO" id="GO:0006879">
    <property type="term" value="P:intracellular iron ion homeostasis"/>
    <property type="evidence" value="ECO:0007669"/>
    <property type="project" value="TreeGrafter"/>
</dbReference>
<evidence type="ECO:0000313" key="4">
    <source>
        <dbReference type="Proteomes" id="UP000756132"/>
    </source>
</evidence>
<keyword evidence="2" id="KW-1133">Transmembrane helix</keyword>
<evidence type="ECO:0000313" key="3">
    <source>
        <dbReference type="EMBL" id="UJO20922.1"/>
    </source>
</evidence>